<accession>A0A1Y1XGL1</accession>
<dbReference type="STRING" id="1754192.A0A1Y1XGL1"/>
<dbReference type="SMART" id="SM00369">
    <property type="entry name" value="LRR_TYP"/>
    <property type="match status" value="6"/>
</dbReference>
<dbReference type="Pfam" id="PF12799">
    <property type="entry name" value="LRR_4"/>
    <property type="match status" value="1"/>
</dbReference>
<dbReference type="Gene3D" id="3.80.10.10">
    <property type="entry name" value="Ribonuclease Inhibitor"/>
    <property type="match status" value="2"/>
</dbReference>
<evidence type="ECO:0000313" key="4">
    <source>
        <dbReference type="EMBL" id="ORX84863.1"/>
    </source>
</evidence>
<dbReference type="PROSITE" id="PS51450">
    <property type="entry name" value="LRR"/>
    <property type="match status" value="4"/>
</dbReference>
<dbReference type="InterPro" id="IPR055414">
    <property type="entry name" value="LRR_R13L4/SHOC2-like"/>
</dbReference>
<evidence type="ECO:0000313" key="5">
    <source>
        <dbReference type="Proteomes" id="UP000193944"/>
    </source>
</evidence>
<dbReference type="GO" id="GO:0005737">
    <property type="term" value="C:cytoplasm"/>
    <property type="evidence" value="ECO:0007669"/>
    <property type="project" value="TreeGrafter"/>
</dbReference>
<gene>
    <name evidence="4" type="ORF">BCR32DRAFT_266016</name>
</gene>
<dbReference type="SUPFAM" id="SSF52058">
    <property type="entry name" value="L domain-like"/>
    <property type="match status" value="1"/>
</dbReference>
<dbReference type="OrthoDB" id="660555at2759"/>
<keyword evidence="2" id="KW-0677">Repeat</keyword>
<sequence>MEGKSENNNKITECTSRDGKCMMITRWELGSTFYFSSGLKFLYIEYDNTLSKFNEEISKSQLTDELREVFKKTLQTLPNSIEKLSDLRMLKVYSGYNKEKYNYINLKVLPTFIENLNNLRVLDLYHNELLTLPDSIGNLKFLEDLNLSYNNLSTLPDSIGNLKNLEDLNLSSNNLSTLPDSIGNLKNLEKLNLSHNHSFSELPDSIGKLKNLKILNLYSTNLKSLPESLENLINLEDILLKKYTYYCDSQYYPKEWYYSIIVKTFNHCSCTPPDSNYNTENNLSLNLSGKNLKQIPFGIYMMNTLNVLDISGNQIIKIPPLLKKLTNLKKLYIQNNPNLNYFPDFLWEMKYLEELKIDGRLIKDLPLNANFNLNEIIENKIIIDLTLAGKNKNKLNDQELLNLTGPYTVYLNKK</sequence>
<dbReference type="PRINTS" id="PR00019">
    <property type="entry name" value="LEURICHRPT"/>
</dbReference>
<keyword evidence="5" id="KW-1185">Reference proteome</keyword>
<evidence type="ECO:0000256" key="2">
    <source>
        <dbReference type="ARBA" id="ARBA00022737"/>
    </source>
</evidence>
<comment type="caution">
    <text evidence="4">The sequence shown here is derived from an EMBL/GenBank/DDBJ whole genome shotgun (WGS) entry which is preliminary data.</text>
</comment>
<reference evidence="4 5" key="2">
    <citation type="submission" date="2016-08" db="EMBL/GenBank/DDBJ databases">
        <title>Pervasive Adenine N6-methylation of Active Genes in Fungi.</title>
        <authorList>
            <consortium name="DOE Joint Genome Institute"/>
            <person name="Mondo S.J."/>
            <person name="Dannebaum R.O."/>
            <person name="Kuo R.C."/>
            <person name="Labutti K."/>
            <person name="Haridas S."/>
            <person name="Kuo A."/>
            <person name="Salamov A."/>
            <person name="Ahrendt S.R."/>
            <person name="Lipzen A."/>
            <person name="Sullivan W."/>
            <person name="Andreopoulos W.B."/>
            <person name="Clum A."/>
            <person name="Lindquist E."/>
            <person name="Daum C."/>
            <person name="Ramamoorthy G.K."/>
            <person name="Gryganskyi A."/>
            <person name="Culley D."/>
            <person name="Magnuson J.K."/>
            <person name="James T.Y."/>
            <person name="O'Malley M.A."/>
            <person name="Stajich J.E."/>
            <person name="Spatafora J.W."/>
            <person name="Visel A."/>
            <person name="Grigoriev I.V."/>
        </authorList>
    </citation>
    <scope>NUCLEOTIDE SEQUENCE [LARGE SCALE GENOMIC DNA]</scope>
    <source>
        <strain evidence="4 5">S4</strain>
    </source>
</reference>
<name>A0A1Y1XGL1_9FUNG</name>
<feature type="domain" description="Disease resistance R13L4/SHOC-2-like LRR" evidence="3">
    <location>
        <begin position="81"/>
        <end position="195"/>
    </location>
</feature>
<dbReference type="InterPro" id="IPR050216">
    <property type="entry name" value="LRR_domain-containing"/>
</dbReference>
<dbReference type="AlphaFoldDB" id="A0A1Y1XGL1"/>
<protein>
    <submittedName>
        <fullName evidence="4">L domain-like protein</fullName>
    </submittedName>
</protein>
<dbReference type="PANTHER" id="PTHR48051">
    <property type="match status" value="1"/>
</dbReference>
<evidence type="ECO:0000259" key="3">
    <source>
        <dbReference type="Pfam" id="PF23598"/>
    </source>
</evidence>
<dbReference type="SMART" id="SM00364">
    <property type="entry name" value="LRR_BAC"/>
    <property type="match status" value="7"/>
</dbReference>
<dbReference type="InterPro" id="IPR001611">
    <property type="entry name" value="Leu-rich_rpt"/>
</dbReference>
<dbReference type="InterPro" id="IPR032675">
    <property type="entry name" value="LRR_dom_sf"/>
</dbReference>
<dbReference type="EMBL" id="MCFG01000044">
    <property type="protein sequence ID" value="ORX84863.1"/>
    <property type="molecule type" value="Genomic_DNA"/>
</dbReference>
<dbReference type="Pfam" id="PF23598">
    <property type="entry name" value="LRR_14"/>
    <property type="match status" value="1"/>
</dbReference>
<evidence type="ECO:0000256" key="1">
    <source>
        <dbReference type="ARBA" id="ARBA00022614"/>
    </source>
</evidence>
<keyword evidence="1" id="KW-0433">Leucine-rich repeat</keyword>
<dbReference type="InterPro" id="IPR025875">
    <property type="entry name" value="Leu-rich_rpt_4"/>
</dbReference>
<reference evidence="4 5" key="1">
    <citation type="submission" date="2016-08" db="EMBL/GenBank/DDBJ databases">
        <title>A Parts List for Fungal Cellulosomes Revealed by Comparative Genomics.</title>
        <authorList>
            <consortium name="DOE Joint Genome Institute"/>
            <person name="Haitjema C.H."/>
            <person name="Gilmore S.P."/>
            <person name="Henske J.K."/>
            <person name="Solomon K.V."/>
            <person name="De Groot R."/>
            <person name="Kuo A."/>
            <person name="Mondo S.J."/>
            <person name="Salamov A.A."/>
            <person name="Labutti K."/>
            <person name="Zhao Z."/>
            <person name="Chiniquy J."/>
            <person name="Barry K."/>
            <person name="Brewer H.M."/>
            <person name="Purvine S.O."/>
            <person name="Wright A.T."/>
            <person name="Boxma B."/>
            <person name="Van Alen T."/>
            <person name="Hackstein J.H."/>
            <person name="Baker S.E."/>
            <person name="Grigoriev I.V."/>
            <person name="O'Malley M.A."/>
        </authorList>
    </citation>
    <scope>NUCLEOTIDE SEQUENCE [LARGE SCALE GENOMIC DNA]</scope>
    <source>
        <strain evidence="4 5">S4</strain>
    </source>
</reference>
<organism evidence="4 5">
    <name type="scientific">Anaeromyces robustus</name>
    <dbReference type="NCBI Taxonomy" id="1754192"/>
    <lineage>
        <taxon>Eukaryota</taxon>
        <taxon>Fungi</taxon>
        <taxon>Fungi incertae sedis</taxon>
        <taxon>Chytridiomycota</taxon>
        <taxon>Chytridiomycota incertae sedis</taxon>
        <taxon>Neocallimastigomycetes</taxon>
        <taxon>Neocallimastigales</taxon>
        <taxon>Neocallimastigaceae</taxon>
        <taxon>Anaeromyces</taxon>
    </lineage>
</organism>
<dbReference type="InterPro" id="IPR003591">
    <property type="entry name" value="Leu-rich_rpt_typical-subtyp"/>
</dbReference>
<proteinExistence type="predicted"/>
<dbReference type="Proteomes" id="UP000193944">
    <property type="component" value="Unassembled WGS sequence"/>
</dbReference>
<dbReference type="PANTHER" id="PTHR48051:SF1">
    <property type="entry name" value="RAS SUPPRESSOR PROTEIN 1"/>
    <property type="match status" value="1"/>
</dbReference>